<dbReference type="EMBL" id="BK014804">
    <property type="protein sequence ID" value="DAD76565.1"/>
    <property type="molecule type" value="Genomic_DNA"/>
</dbReference>
<evidence type="ECO:0000313" key="1">
    <source>
        <dbReference type="EMBL" id="DAD76565.1"/>
    </source>
</evidence>
<protein>
    <submittedName>
        <fullName evidence="1">Pyocin activator protein PrtN</fullName>
    </submittedName>
</protein>
<reference evidence="1" key="1">
    <citation type="journal article" date="2021" name="Proc. Natl. Acad. Sci. U.S.A.">
        <title>A Catalog of Tens of Thousands of Viruses from Human Metagenomes Reveals Hidden Associations with Chronic Diseases.</title>
        <authorList>
            <person name="Tisza M.J."/>
            <person name="Buck C.B."/>
        </authorList>
    </citation>
    <scope>NUCLEOTIDE SEQUENCE</scope>
    <source>
        <strain evidence="1">Ctqpo8</strain>
    </source>
</reference>
<name>A0A8S5M2Q1_9CAUD</name>
<organism evidence="1">
    <name type="scientific">Siphoviridae sp. ctqpo8</name>
    <dbReference type="NCBI Taxonomy" id="2826469"/>
    <lineage>
        <taxon>Viruses</taxon>
        <taxon>Duplodnaviria</taxon>
        <taxon>Heunggongvirae</taxon>
        <taxon>Uroviricota</taxon>
        <taxon>Caudoviricetes</taxon>
    </lineage>
</organism>
<proteinExistence type="predicted"/>
<sequence>MLTLTEIDMIAERVVRMMKPADEIMNIERAAEYLGTTTDALSKRVERRQVPFHKQGKLLYFSRNELNEHYLRDKDMVAATTGNLYGRRRK</sequence>
<accession>A0A8S5M2Q1</accession>